<name>A0AAE3U3R8_9HYPH</name>
<protein>
    <submittedName>
        <fullName evidence="1">DUF1403 family protein</fullName>
    </submittedName>
</protein>
<keyword evidence="2" id="KW-1185">Reference proteome</keyword>
<evidence type="ECO:0000313" key="2">
    <source>
        <dbReference type="Proteomes" id="UP001161580"/>
    </source>
</evidence>
<evidence type="ECO:0000313" key="1">
    <source>
        <dbReference type="EMBL" id="MDI7922678.1"/>
    </source>
</evidence>
<dbReference type="EMBL" id="JALDYZ010000005">
    <property type="protein sequence ID" value="MDI7922678.1"/>
    <property type="molecule type" value="Genomic_DNA"/>
</dbReference>
<dbReference type="Pfam" id="PF07183">
    <property type="entry name" value="DUF1403"/>
    <property type="match status" value="1"/>
</dbReference>
<dbReference type="RefSeq" id="WP_311786376.1">
    <property type="nucleotide sequence ID" value="NZ_JALDYY010000004.1"/>
</dbReference>
<gene>
    <name evidence="1" type="ORF">MRS75_11325</name>
</gene>
<reference evidence="1" key="1">
    <citation type="submission" date="2022-03" db="EMBL/GenBank/DDBJ databases">
        <title>Fererhizobium litorale gen. nov., sp. nov., isolated from sandy sediments of the Sea of Japan seashore.</title>
        <authorList>
            <person name="Romanenko L."/>
            <person name="Kurilenko V."/>
            <person name="Otstavnykh N."/>
            <person name="Svetashev V."/>
            <person name="Tekutyeva L."/>
            <person name="Isaeva M."/>
            <person name="Mikhailov V."/>
        </authorList>
    </citation>
    <scope>NUCLEOTIDE SEQUENCE</scope>
    <source>
        <strain evidence="1">KMM 9576</strain>
    </source>
</reference>
<comment type="caution">
    <text evidence="1">The sequence shown here is derived from an EMBL/GenBank/DDBJ whole genome shotgun (WGS) entry which is preliminary data.</text>
</comment>
<accession>A0AAE3U3R8</accession>
<organism evidence="1 2">
    <name type="scientific">Ferirhizobium litorale</name>
    <dbReference type="NCBI Taxonomy" id="2927786"/>
    <lineage>
        <taxon>Bacteria</taxon>
        <taxon>Pseudomonadati</taxon>
        <taxon>Pseudomonadota</taxon>
        <taxon>Alphaproteobacteria</taxon>
        <taxon>Hyphomicrobiales</taxon>
        <taxon>Rhizobiaceae</taxon>
        <taxon>Ferirhizobium</taxon>
    </lineage>
</organism>
<sequence length="318" mass="34305">MMVRIAKSSAAKPAPSPAPPPFPAWARVRAAPQDVIDAAFASGAALAALHPIAISGDPLGQLWRKRLALKCAAAVVRLEGRKEDETELRDAWMLRRPGDDPGPAGHILDLWRRLGDRQALAPEKWAELLSGRLALPDEDVARTVFGDADRIAMGDASAVAAASAISVAVLRHRPEAEALALWLADAVLAIRLKWPAPVPLIAAHVRRSDLQAAARAPDEDPTWLRTCCYAYAKAAAEGFDLHADLARRAERLLSVAPKLRAKEAPNLVVTLMSEDALAAASVGRQMSDRSGRRFFDRLVSLGAVRELTGRPTFRLYGL</sequence>
<dbReference type="Proteomes" id="UP001161580">
    <property type="component" value="Unassembled WGS sequence"/>
</dbReference>
<dbReference type="AlphaFoldDB" id="A0AAE3U3R8"/>
<proteinExistence type="predicted"/>
<dbReference type="InterPro" id="IPR009843">
    <property type="entry name" value="DUF1403"/>
</dbReference>